<dbReference type="AlphaFoldDB" id="A0AAJ0G5M1"/>
<proteinExistence type="predicted"/>
<protein>
    <recommendedName>
        <fullName evidence="2">AHC1-like C2H2 zinc-finger domain-containing protein</fullName>
    </recommendedName>
</protein>
<feature type="compositionally biased region" description="Polar residues" evidence="1">
    <location>
        <begin position="268"/>
        <end position="278"/>
    </location>
</feature>
<gene>
    <name evidence="3" type="ORF">LTR09_010410</name>
</gene>
<evidence type="ECO:0000256" key="1">
    <source>
        <dbReference type="SAM" id="MobiDB-lite"/>
    </source>
</evidence>
<dbReference type="Proteomes" id="UP001271007">
    <property type="component" value="Unassembled WGS sequence"/>
</dbReference>
<keyword evidence="4" id="KW-1185">Reference proteome</keyword>
<reference evidence="3" key="1">
    <citation type="submission" date="2023-04" db="EMBL/GenBank/DDBJ databases">
        <title>Black Yeasts Isolated from many extreme environments.</title>
        <authorList>
            <person name="Coleine C."/>
            <person name="Stajich J.E."/>
            <person name="Selbmann L."/>
        </authorList>
    </citation>
    <scope>NUCLEOTIDE SEQUENCE</scope>
    <source>
        <strain evidence="3">CCFEE 5312</strain>
    </source>
</reference>
<dbReference type="Pfam" id="PF25909">
    <property type="entry name" value="zf-C2H2_AHC1"/>
    <property type="match status" value="1"/>
</dbReference>
<comment type="caution">
    <text evidence="3">The sequence shown here is derived from an EMBL/GenBank/DDBJ whole genome shotgun (WGS) entry which is preliminary data.</text>
</comment>
<feature type="region of interest" description="Disordered" evidence="1">
    <location>
        <begin position="198"/>
        <end position="230"/>
    </location>
</feature>
<evidence type="ECO:0000313" key="4">
    <source>
        <dbReference type="Proteomes" id="UP001271007"/>
    </source>
</evidence>
<feature type="region of interest" description="Disordered" evidence="1">
    <location>
        <begin position="266"/>
        <end position="303"/>
    </location>
</feature>
<evidence type="ECO:0000313" key="3">
    <source>
        <dbReference type="EMBL" id="KAK3048249.1"/>
    </source>
</evidence>
<feature type="domain" description="AHC1-like C2H2 zinc-finger" evidence="2">
    <location>
        <begin position="312"/>
        <end position="362"/>
    </location>
</feature>
<feature type="compositionally biased region" description="Polar residues" evidence="1">
    <location>
        <begin position="494"/>
        <end position="522"/>
    </location>
</feature>
<feature type="compositionally biased region" description="Low complexity" evidence="1">
    <location>
        <begin position="433"/>
        <end position="452"/>
    </location>
</feature>
<sequence>MQSIFRLPWCSDPIATKSEHVILEKMRASPVVEIPSLNKLKRKRTNSSDVSPLRAHDNKKLRPAHYESQMQFSKFQPSAKPELVETPVQTLETASAPTSTITPADVEPMQPLSVVAMSTPASLRSLVKPMDSFMDGALPAVQVPASEDVKSFTPLQQVIENEFNMQILMKHNELRLIDQELAKCQIALEQLRRCEVRPYPGSERPSEAVSSGTGPAITPLAGHTRPRYPAPHGVTDGPYSRHYKQWLLHDPQFDSMPVQLLQPDAGRTRNNGPTSRRSVGQPFAFPTRSDRLPAIPNYPALAPSKDRNLPNVLRRSTDNQLVKLICNHCQRGNFSSIQGFLNHCRIAHKVDYKSHDAAAIDCGQPLEEGEAAMLPLETQHTPAPKPTVTRAPTASATSSSTPHRSYVHPFNTSTGGTITLGHPRKPIAPRQPVKPVSSVASPAASSPFHPSAQLPRLSAHFAKHHVGGNLAKAAADAKQRVDFSFEDNLRSPDISEQNSPSATPAGSRTFATGGTLSVNSGSIPRPSSRKGVRQLMPQSKARPSPLAPMPNNHPTIKHEHSESPDTPNSHDLSLDLSPHTADSNPGLVSDHEDDDHGSASESEEGPAPHSPASRPLAVPGNRNCGENMELDVAVEVDEIDSDGLIIRRNSLSGEGRKFGAPGKRGV</sequence>
<dbReference type="InterPro" id="IPR058706">
    <property type="entry name" value="zf-C2H2_AHC1-like"/>
</dbReference>
<dbReference type="EMBL" id="JAWDJX010000051">
    <property type="protein sequence ID" value="KAK3048249.1"/>
    <property type="molecule type" value="Genomic_DNA"/>
</dbReference>
<evidence type="ECO:0000259" key="2">
    <source>
        <dbReference type="Pfam" id="PF25909"/>
    </source>
</evidence>
<feature type="compositionally biased region" description="Low complexity" evidence="1">
    <location>
        <begin position="386"/>
        <end position="404"/>
    </location>
</feature>
<feature type="region of interest" description="Disordered" evidence="1">
    <location>
        <begin position="379"/>
        <end position="452"/>
    </location>
</feature>
<name>A0AAJ0G5M1_9PEZI</name>
<feature type="region of interest" description="Disordered" evidence="1">
    <location>
        <begin position="489"/>
        <end position="624"/>
    </location>
</feature>
<accession>A0AAJ0G5M1</accession>
<organism evidence="3 4">
    <name type="scientific">Extremus antarcticus</name>
    <dbReference type="NCBI Taxonomy" id="702011"/>
    <lineage>
        <taxon>Eukaryota</taxon>
        <taxon>Fungi</taxon>
        <taxon>Dikarya</taxon>
        <taxon>Ascomycota</taxon>
        <taxon>Pezizomycotina</taxon>
        <taxon>Dothideomycetes</taxon>
        <taxon>Dothideomycetidae</taxon>
        <taxon>Mycosphaerellales</taxon>
        <taxon>Extremaceae</taxon>
        <taxon>Extremus</taxon>
    </lineage>
</organism>